<protein>
    <submittedName>
        <fullName evidence="1">Uncharacterized protein</fullName>
    </submittedName>
</protein>
<sequence length="49" mass="5447">VETNNIFYEKDISGMLSSIVAGDIVRIQIFGDAVNVPNDQILGVRFKYS</sequence>
<proteinExistence type="predicted"/>
<accession>A0A0F8YH29</accession>
<dbReference type="AlphaFoldDB" id="A0A0F8YH29"/>
<reference evidence="1" key="1">
    <citation type="journal article" date="2015" name="Nature">
        <title>Complex archaea that bridge the gap between prokaryotes and eukaryotes.</title>
        <authorList>
            <person name="Spang A."/>
            <person name="Saw J.H."/>
            <person name="Jorgensen S.L."/>
            <person name="Zaremba-Niedzwiedzka K."/>
            <person name="Martijn J."/>
            <person name="Lind A.E."/>
            <person name="van Eijk R."/>
            <person name="Schleper C."/>
            <person name="Guy L."/>
            <person name="Ettema T.J."/>
        </authorList>
    </citation>
    <scope>NUCLEOTIDE SEQUENCE</scope>
</reference>
<organism evidence="1">
    <name type="scientific">marine sediment metagenome</name>
    <dbReference type="NCBI Taxonomy" id="412755"/>
    <lineage>
        <taxon>unclassified sequences</taxon>
        <taxon>metagenomes</taxon>
        <taxon>ecological metagenomes</taxon>
    </lineage>
</organism>
<name>A0A0F8YH29_9ZZZZ</name>
<feature type="non-terminal residue" evidence="1">
    <location>
        <position position="1"/>
    </location>
</feature>
<comment type="caution">
    <text evidence="1">The sequence shown here is derived from an EMBL/GenBank/DDBJ whole genome shotgun (WGS) entry which is preliminary data.</text>
</comment>
<evidence type="ECO:0000313" key="1">
    <source>
        <dbReference type="EMBL" id="KKK53469.1"/>
    </source>
</evidence>
<dbReference type="EMBL" id="LAZR01066489">
    <property type="protein sequence ID" value="KKK53469.1"/>
    <property type="molecule type" value="Genomic_DNA"/>
</dbReference>
<gene>
    <name evidence="1" type="ORF">LCGC14_3094460</name>
</gene>